<keyword evidence="3" id="KW-0547">Nucleotide-binding</keyword>
<protein>
    <submittedName>
        <fullName evidence="7">Putative ABC transporter, ATP-binding protein</fullName>
    </submittedName>
</protein>
<dbReference type="HOGENOM" id="CLU_000604_1_2_11"/>
<dbReference type="STRING" id="1415166.NONO_c50580"/>
<evidence type="ECO:0000256" key="3">
    <source>
        <dbReference type="ARBA" id="ARBA00022741"/>
    </source>
</evidence>
<dbReference type="RefSeq" id="WP_025351230.1">
    <property type="nucleotide sequence ID" value="NZ_CP006850.1"/>
</dbReference>
<dbReference type="GO" id="GO:0016887">
    <property type="term" value="F:ATP hydrolysis activity"/>
    <property type="evidence" value="ECO:0007669"/>
    <property type="project" value="InterPro"/>
</dbReference>
<sequence>MTNALTVTGLTCGRQRVQVVRDLNLHVGAGEIVALLGPNGAGKTTTLDTICGVLPKLGGAVELFGKKATSARATSATLAYVPESRALFRELGVEANIRLRCRSKSKTRQVLQRFSRLEELRDRQAGLLSGGEQQLLAVACALAREPEVLLIDEMTMGLAPEVVRQVAALVRDIAHSGVAVLFVEQHIHVALELCDRAYVLSHGDCVLEGTGADLLGRVDELGTLYFSGDPSVLAGDI</sequence>
<dbReference type="SMART" id="SM00382">
    <property type="entry name" value="AAA"/>
    <property type="match status" value="1"/>
</dbReference>
<dbReference type="InterPro" id="IPR003593">
    <property type="entry name" value="AAA+_ATPase"/>
</dbReference>
<dbReference type="GO" id="GO:0015807">
    <property type="term" value="P:L-amino acid transport"/>
    <property type="evidence" value="ECO:0007669"/>
    <property type="project" value="TreeGrafter"/>
</dbReference>
<evidence type="ECO:0000256" key="4">
    <source>
        <dbReference type="ARBA" id="ARBA00022840"/>
    </source>
</evidence>
<dbReference type="InterPro" id="IPR017871">
    <property type="entry name" value="ABC_transporter-like_CS"/>
</dbReference>
<dbReference type="KEGG" id="nno:NONO_c50580"/>
<dbReference type="PROSITE" id="PS00211">
    <property type="entry name" value="ABC_TRANSPORTER_1"/>
    <property type="match status" value="1"/>
</dbReference>
<dbReference type="InterPro" id="IPR052156">
    <property type="entry name" value="BCAA_Transport_ATP-bd_LivF"/>
</dbReference>
<evidence type="ECO:0000256" key="5">
    <source>
        <dbReference type="ARBA" id="ARBA00022970"/>
    </source>
</evidence>
<dbReference type="EMBL" id="CP006850">
    <property type="protein sequence ID" value="AHH19842.1"/>
    <property type="molecule type" value="Genomic_DNA"/>
</dbReference>
<dbReference type="InterPro" id="IPR027417">
    <property type="entry name" value="P-loop_NTPase"/>
</dbReference>
<dbReference type="Pfam" id="PF00005">
    <property type="entry name" value="ABC_tran"/>
    <property type="match status" value="1"/>
</dbReference>
<keyword evidence="5" id="KW-0029">Amino-acid transport</keyword>
<dbReference type="PANTHER" id="PTHR43820">
    <property type="entry name" value="HIGH-AFFINITY BRANCHED-CHAIN AMINO ACID TRANSPORT ATP-BINDING PROTEIN LIVF"/>
    <property type="match status" value="1"/>
</dbReference>
<dbReference type="AlphaFoldDB" id="W5TKR8"/>
<name>W5TKR8_9NOCA</name>
<dbReference type="eggNOG" id="COG0410">
    <property type="taxonomic scope" value="Bacteria"/>
</dbReference>
<evidence type="ECO:0000313" key="8">
    <source>
        <dbReference type="Proteomes" id="UP000019150"/>
    </source>
</evidence>
<dbReference type="GO" id="GO:0005524">
    <property type="term" value="F:ATP binding"/>
    <property type="evidence" value="ECO:0007669"/>
    <property type="project" value="UniProtKB-KW"/>
</dbReference>
<reference evidence="7 8" key="1">
    <citation type="journal article" date="2014" name="Appl. Environ. Microbiol.">
        <title>Insights into the Microbial Degradation of Rubber and Gutta-Percha by Analysis of the Complete Genome of Nocardia nova SH22a.</title>
        <authorList>
            <person name="Luo Q."/>
            <person name="Hiessl S."/>
            <person name="Poehlein A."/>
            <person name="Daniel R."/>
            <person name="Steinbuchel A."/>
        </authorList>
    </citation>
    <scope>NUCLEOTIDE SEQUENCE [LARGE SCALE GENOMIC DNA]</scope>
    <source>
        <strain evidence="7">SH22a</strain>
    </source>
</reference>
<keyword evidence="2" id="KW-0813">Transport</keyword>
<dbReference type="PATRIC" id="fig|1415166.3.peg.5216"/>
<keyword evidence="4 7" id="KW-0067">ATP-binding</keyword>
<evidence type="ECO:0000256" key="1">
    <source>
        <dbReference type="ARBA" id="ARBA00005417"/>
    </source>
</evidence>
<comment type="similarity">
    <text evidence="1">Belongs to the ABC transporter superfamily.</text>
</comment>
<dbReference type="SUPFAM" id="SSF52540">
    <property type="entry name" value="P-loop containing nucleoside triphosphate hydrolases"/>
    <property type="match status" value="1"/>
</dbReference>
<proteinExistence type="inferred from homology"/>
<accession>W5TKR8</accession>
<dbReference type="PROSITE" id="PS50893">
    <property type="entry name" value="ABC_TRANSPORTER_2"/>
    <property type="match status" value="1"/>
</dbReference>
<dbReference type="Gene3D" id="3.40.50.300">
    <property type="entry name" value="P-loop containing nucleotide triphosphate hydrolases"/>
    <property type="match status" value="1"/>
</dbReference>
<dbReference type="GO" id="GO:0015658">
    <property type="term" value="F:branched-chain amino acid transmembrane transporter activity"/>
    <property type="evidence" value="ECO:0007669"/>
    <property type="project" value="TreeGrafter"/>
</dbReference>
<dbReference type="PANTHER" id="PTHR43820:SF4">
    <property type="entry name" value="HIGH-AFFINITY BRANCHED-CHAIN AMINO ACID TRANSPORT ATP-BINDING PROTEIN LIVF"/>
    <property type="match status" value="1"/>
</dbReference>
<keyword evidence="8" id="KW-1185">Reference proteome</keyword>
<evidence type="ECO:0000313" key="7">
    <source>
        <dbReference type="EMBL" id="AHH19842.1"/>
    </source>
</evidence>
<dbReference type="InterPro" id="IPR003439">
    <property type="entry name" value="ABC_transporter-like_ATP-bd"/>
</dbReference>
<organism evidence="7 8">
    <name type="scientific">Nocardia nova SH22a</name>
    <dbReference type="NCBI Taxonomy" id="1415166"/>
    <lineage>
        <taxon>Bacteria</taxon>
        <taxon>Bacillati</taxon>
        <taxon>Actinomycetota</taxon>
        <taxon>Actinomycetes</taxon>
        <taxon>Mycobacteriales</taxon>
        <taxon>Nocardiaceae</taxon>
        <taxon>Nocardia</taxon>
    </lineage>
</organism>
<evidence type="ECO:0000256" key="2">
    <source>
        <dbReference type="ARBA" id="ARBA00022448"/>
    </source>
</evidence>
<dbReference type="Proteomes" id="UP000019150">
    <property type="component" value="Chromosome"/>
</dbReference>
<dbReference type="OrthoDB" id="9776369at2"/>
<feature type="domain" description="ABC transporter" evidence="6">
    <location>
        <begin position="5"/>
        <end position="227"/>
    </location>
</feature>
<gene>
    <name evidence="7" type="ORF">NONO_c50580</name>
</gene>
<evidence type="ECO:0000259" key="6">
    <source>
        <dbReference type="PROSITE" id="PS50893"/>
    </source>
</evidence>